<evidence type="ECO:0008006" key="4">
    <source>
        <dbReference type="Google" id="ProtNLM"/>
    </source>
</evidence>
<comment type="caution">
    <text evidence="2">The sequence shown here is derived from an EMBL/GenBank/DDBJ whole genome shotgun (WGS) entry which is preliminary data.</text>
</comment>
<evidence type="ECO:0000256" key="1">
    <source>
        <dbReference type="SAM" id="MobiDB-lite"/>
    </source>
</evidence>
<keyword evidence="3" id="KW-1185">Reference proteome</keyword>
<evidence type="ECO:0000313" key="2">
    <source>
        <dbReference type="EMBL" id="MBN0043189.1"/>
    </source>
</evidence>
<gene>
    <name evidence="2" type="ORF">JS756_03530</name>
</gene>
<dbReference type="RefSeq" id="WP_205381421.1">
    <property type="nucleotide sequence ID" value="NZ_JAFFZS010000002.1"/>
</dbReference>
<dbReference type="EMBL" id="JAFFZS010000002">
    <property type="protein sequence ID" value="MBN0043189.1"/>
    <property type="molecule type" value="Genomic_DNA"/>
</dbReference>
<dbReference type="Proteomes" id="UP000788262">
    <property type="component" value="Unassembled WGS sequence"/>
</dbReference>
<organism evidence="2 3">
    <name type="scientific">Streptomyces actuosus</name>
    <dbReference type="NCBI Taxonomy" id="1885"/>
    <lineage>
        <taxon>Bacteria</taxon>
        <taxon>Bacillati</taxon>
        <taxon>Actinomycetota</taxon>
        <taxon>Actinomycetes</taxon>
        <taxon>Kitasatosporales</taxon>
        <taxon>Streptomycetaceae</taxon>
        <taxon>Streptomyces</taxon>
    </lineage>
</organism>
<accession>A0ABS2VJC1</accession>
<feature type="region of interest" description="Disordered" evidence="1">
    <location>
        <begin position="20"/>
        <end position="56"/>
    </location>
</feature>
<reference evidence="2 3" key="1">
    <citation type="submission" date="2021-02" db="EMBL/GenBank/DDBJ databases">
        <title>Whole genome sequencing of Streptomyces actuosus VRA1.</title>
        <authorList>
            <person name="Sen G."/>
            <person name="Sen A."/>
        </authorList>
    </citation>
    <scope>NUCLEOTIDE SEQUENCE [LARGE SCALE GENOMIC DNA]</scope>
    <source>
        <strain evidence="2 3">VRA1</strain>
    </source>
</reference>
<dbReference type="Gene3D" id="1.10.357.10">
    <property type="entry name" value="Tetracycline Repressor, domain 2"/>
    <property type="match status" value="1"/>
</dbReference>
<protein>
    <recommendedName>
        <fullName evidence="4">Tetracycline repressor TetR C-terminal domain-containing protein</fullName>
    </recommendedName>
</protein>
<proteinExistence type="predicted"/>
<name>A0ABS2VJC1_STRAS</name>
<sequence>MLPHAWRCLRDDLRRVRPAHTEEAAGAAEAPTLAEIVQESGKGTGDDGDTAAKTTERNFDHALDLLIAGIEATAERG</sequence>
<feature type="compositionally biased region" description="Low complexity" evidence="1">
    <location>
        <begin position="24"/>
        <end position="35"/>
    </location>
</feature>
<evidence type="ECO:0000313" key="3">
    <source>
        <dbReference type="Proteomes" id="UP000788262"/>
    </source>
</evidence>